<feature type="transmembrane region" description="Helical" evidence="1">
    <location>
        <begin position="41"/>
        <end position="58"/>
    </location>
</feature>
<dbReference type="AlphaFoldDB" id="A0A4D6NNZ8"/>
<gene>
    <name evidence="2" type="ORF">DEO72_LG11g2611</name>
</gene>
<accession>A0A4D6NNZ8</accession>
<keyword evidence="1" id="KW-0472">Membrane</keyword>
<sequence>MRSDRGSTDNESRCVSAAIGRGVTKLEAVFQKWVRSTGYELGFVVVRGSFFSLLLLLGRWSNGKTWLKTPYFMGVRI</sequence>
<dbReference type="Proteomes" id="UP000501690">
    <property type="component" value="Linkage Group LG11"/>
</dbReference>
<keyword evidence="1" id="KW-0812">Transmembrane</keyword>
<reference evidence="2 3" key="1">
    <citation type="submission" date="2019-04" db="EMBL/GenBank/DDBJ databases">
        <title>An improved genome assembly and genetic linkage map for asparagus bean, Vigna unguiculata ssp. sesquipedialis.</title>
        <authorList>
            <person name="Xia Q."/>
            <person name="Zhang R."/>
            <person name="Dong Y."/>
        </authorList>
    </citation>
    <scope>NUCLEOTIDE SEQUENCE [LARGE SCALE GENOMIC DNA]</scope>
    <source>
        <tissue evidence="2">Leaf</tissue>
    </source>
</reference>
<protein>
    <submittedName>
        <fullName evidence="2">Uncharacterized protein</fullName>
    </submittedName>
</protein>
<keyword evidence="1" id="KW-1133">Transmembrane helix</keyword>
<evidence type="ECO:0000313" key="2">
    <source>
        <dbReference type="EMBL" id="QCE15600.1"/>
    </source>
</evidence>
<proteinExistence type="predicted"/>
<dbReference type="EMBL" id="CP039355">
    <property type="protein sequence ID" value="QCE15600.1"/>
    <property type="molecule type" value="Genomic_DNA"/>
</dbReference>
<keyword evidence="3" id="KW-1185">Reference proteome</keyword>
<evidence type="ECO:0000256" key="1">
    <source>
        <dbReference type="SAM" id="Phobius"/>
    </source>
</evidence>
<name>A0A4D6NNZ8_VIGUN</name>
<organism evidence="2 3">
    <name type="scientific">Vigna unguiculata</name>
    <name type="common">Cowpea</name>
    <dbReference type="NCBI Taxonomy" id="3917"/>
    <lineage>
        <taxon>Eukaryota</taxon>
        <taxon>Viridiplantae</taxon>
        <taxon>Streptophyta</taxon>
        <taxon>Embryophyta</taxon>
        <taxon>Tracheophyta</taxon>
        <taxon>Spermatophyta</taxon>
        <taxon>Magnoliopsida</taxon>
        <taxon>eudicotyledons</taxon>
        <taxon>Gunneridae</taxon>
        <taxon>Pentapetalae</taxon>
        <taxon>rosids</taxon>
        <taxon>fabids</taxon>
        <taxon>Fabales</taxon>
        <taxon>Fabaceae</taxon>
        <taxon>Papilionoideae</taxon>
        <taxon>50 kb inversion clade</taxon>
        <taxon>NPAAA clade</taxon>
        <taxon>indigoferoid/millettioid clade</taxon>
        <taxon>Phaseoleae</taxon>
        <taxon>Vigna</taxon>
    </lineage>
</organism>
<evidence type="ECO:0000313" key="3">
    <source>
        <dbReference type="Proteomes" id="UP000501690"/>
    </source>
</evidence>